<evidence type="ECO:0000313" key="3">
    <source>
        <dbReference type="Proteomes" id="UP000029558"/>
    </source>
</evidence>
<dbReference type="EMBL" id="CP012508">
    <property type="protein sequence ID" value="ALB21518.1"/>
    <property type="molecule type" value="Genomic_DNA"/>
</dbReference>
<sequence length="187" mass="21541">MYKLHLLILDNMDCITKFFNKQYLKEDIVELYEQIERSHKIIAYQDKQISKLTTQKAEVTTKYYIKNTNPDHSLEVKPRLQNKEPELTIDGEALKSSNMDSIPYRNQQISLLKQESCRQQSREAYAASKGSVQASSSQDDSLLSDIISTLERDSKKKQSSQMFSSYFAEQQSDQSTTSHSTSPNQPK</sequence>
<dbReference type="Proteomes" id="UP000029558">
    <property type="component" value="Chromosome"/>
</dbReference>
<proteinExistence type="predicted"/>
<evidence type="ECO:0000313" key="2">
    <source>
        <dbReference type="EMBL" id="ALB21518.1"/>
    </source>
</evidence>
<dbReference type="RefSeq" id="WP_036772702.1">
    <property type="nucleotide sequence ID" value="NZ_CP013811.1"/>
</dbReference>
<protein>
    <submittedName>
        <fullName evidence="2">Diguanylate cyclase</fullName>
    </submittedName>
</protein>
<reference evidence="2 3" key="1">
    <citation type="journal article" date="2014" name="Genome Announc.">
        <title>Comparative Genome Analysis of Two Isolates of the Fish Pathogen Piscirickettsia salmonis from Different Hosts Reveals Major Differences in Virulence-Associated Secretion Systems.</title>
        <authorList>
            <person name="Bohle H."/>
            <person name="Henriquez P."/>
            <person name="Grothusen H."/>
            <person name="Navas E."/>
            <person name="Sandoval A."/>
            <person name="Bustamante F."/>
            <person name="Bustos P."/>
            <person name="Mancilla M."/>
        </authorList>
    </citation>
    <scope>NUCLEOTIDE SEQUENCE [LARGE SCALE GENOMIC DNA]</scope>
    <source>
        <strain evidence="3">B1-32597</strain>
    </source>
</reference>
<gene>
    <name evidence="2" type="ORF">KU39_334</name>
</gene>
<feature type="region of interest" description="Disordered" evidence="1">
    <location>
        <begin position="152"/>
        <end position="187"/>
    </location>
</feature>
<feature type="compositionally biased region" description="Low complexity" evidence="1">
    <location>
        <begin position="170"/>
        <end position="187"/>
    </location>
</feature>
<accession>A0A1L6TGG4</accession>
<evidence type="ECO:0000256" key="1">
    <source>
        <dbReference type="SAM" id="MobiDB-lite"/>
    </source>
</evidence>
<dbReference type="AlphaFoldDB" id="A0A1L6TGG4"/>
<feature type="region of interest" description="Disordered" evidence="1">
    <location>
        <begin position="122"/>
        <end position="141"/>
    </location>
</feature>
<organism evidence="2 3">
    <name type="scientific">Piscirickettsia salmonis</name>
    <dbReference type="NCBI Taxonomy" id="1238"/>
    <lineage>
        <taxon>Bacteria</taxon>
        <taxon>Pseudomonadati</taxon>
        <taxon>Pseudomonadota</taxon>
        <taxon>Gammaproteobacteria</taxon>
        <taxon>Thiotrichales</taxon>
        <taxon>Piscirickettsiaceae</taxon>
        <taxon>Piscirickettsia</taxon>
    </lineage>
</organism>
<name>A0A1L6TGG4_PISSA</name>